<organism evidence="1 2">
    <name type="scientific">Sphingobium vermicomposti</name>
    <dbReference type="NCBI Taxonomy" id="529005"/>
    <lineage>
        <taxon>Bacteria</taxon>
        <taxon>Pseudomonadati</taxon>
        <taxon>Pseudomonadota</taxon>
        <taxon>Alphaproteobacteria</taxon>
        <taxon>Sphingomonadales</taxon>
        <taxon>Sphingomonadaceae</taxon>
        <taxon>Sphingobium</taxon>
    </lineage>
</organism>
<dbReference type="InterPro" id="IPR053137">
    <property type="entry name" value="NLR-like"/>
</dbReference>
<dbReference type="SUPFAM" id="SSF48452">
    <property type="entry name" value="TPR-like"/>
    <property type="match status" value="1"/>
</dbReference>
<keyword evidence="2" id="KW-1185">Reference proteome</keyword>
<dbReference type="EMBL" id="JAASQR010000002">
    <property type="protein sequence ID" value="NIJ16935.1"/>
    <property type="molecule type" value="Genomic_DNA"/>
</dbReference>
<evidence type="ECO:0008006" key="3">
    <source>
        <dbReference type="Google" id="ProtNLM"/>
    </source>
</evidence>
<name>A0A846MFZ6_9SPHN</name>
<dbReference type="Proteomes" id="UP000576821">
    <property type="component" value="Unassembled WGS sequence"/>
</dbReference>
<accession>A0A846MFZ6</accession>
<protein>
    <recommendedName>
        <fullName evidence="3">Tetratricopeptide repeat protein</fullName>
    </recommendedName>
</protein>
<dbReference type="Gene3D" id="1.25.40.10">
    <property type="entry name" value="Tetratricopeptide repeat domain"/>
    <property type="match status" value="1"/>
</dbReference>
<reference evidence="1 2" key="1">
    <citation type="submission" date="2020-03" db="EMBL/GenBank/DDBJ databases">
        <title>Genomic Encyclopedia of Type Strains, Phase IV (KMG-IV): sequencing the most valuable type-strain genomes for metagenomic binning, comparative biology and taxonomic classification.</title>
        <authorList>
            <person name="Goeker M."/>
        </authorList>
    </citation>
    <scope>NUCLEOTIDE SEQUENCE [LARGE SCALE GENOMIC DNA]</scope>
    <source>
        <strain evidence="1 2">DSM 21299</strain>
    </source>
</reference>
<dbReference type="AlphaFoldDB" id="A0A846MFZ6"/>
<dbReference type="PANTHER" id="PTHR46082">
    <property type="entry name" value="ATP/GTP-BINDING PROTEIN-RELATED"/>
    <property type="match status" value="1"/>
</dbReference>
<proteinExistence type="predicted"/>
<comment type="caution">
    <text evidence="1">The sequence shown here is derived from an EMBL/GenBank/DDBJ whole genome shotgun (WGS) entry which is preliminary data.</text>
</comment>
<dbReference type="PANTHER" id="PTHR46082:SF6">
    <property type="entry name" value="AAA+ ATPASE DOMAIN-CONTAINING PROTEIN-RELATED"/>
    <property type="match status" value="1"/>
</dbReference>
<gene>
    <name evidence="1" type="ORF">FHS54_001901</name>
</gene>
<sequence length="163" mass="18063">MTEAREKEWRALVATAQSAYASGRAADGVDPARQALALSEELFGPDDPRALISANDLALQLEATGRFRESELLLRRVFDSYARTRGEDDPSCQMALENLVDFYLARKRFDVARPLVEYALATFRRTTGGRSERSLRMEGVLASLPAEKPAPPVTEQPAVLLDH</sequence>
<dbReference type="Pfam" id="PF13374">
    <property type="entry name" value="TPR_10"/>
    <property type="match status" value="2"/>
</dbReference>
<evidence type="ECO:0000313" key="1">
    <source>
        <dbReference type="EMBL" id="NIJ16935.1"/>
    </source>
</evidence>
<dbReference type="InterPro" id="IPR011990">
    <property type="entry name" value="TPR-like_helical_dom_sf"/>
</dbReference>
<evidence type="ECO:0000313" key="2">
    <source>
        <dbReference type="Proteomes" id="UP000576821"/>
    </source>
</evidence>